<dbReference type="RefSeq" id="WP_201166088.1">
    <property type="nucleotide sequence ID" value="NZ_JAEPWM010000001.1"/>
</dbReference>
<reference evidence="2" key="2">
    <citation type="submission" date="2021-01" db="EMBL/GenBank/DDBJ databases">
        <authorList>
            <person name="Kang M."/>
        </authorList>
    </citation>
    <scope>NUCLEOTIDE SEQUENCE</scope>
    <source>
        <strain evidence="2">KACC 17527</strain>
    </source>
</reference>
<evidence type="ECO:0000313" key="3">
    <source>
        <dbReference type="Proteomes" id="UP000630528"/>
    </source>
</evidence>
<dbReference type="AlphaFoldDB" id="A0A934TNQ6"/>
<evidence type="ECO:0000259" key="1">
    <source>
        <dbReference type="Pfam" id="PF14321"/>
    </source>
</evidence>
<dbReference type="Proteomes" id="UP000630528">
    <property type="component" value="Unassembled WGS sequence"/>
</dbReference>
<dbReference type="Pfam" id="PF14321">
    <property type="entry name" value="DUF4382"/>
    <property type="match status" value="1"/>
</dbReference>
<comment type="caution">
    <text evidence="2">The sequence shown here is derived from an EMBL/GenBank/DDBJ whole genome shotgun (WGS) entry which is preliminary data.</text>
</comment>
<evidence type="ECO:0000313" key="2">
    <source>
        <dbReference type="EMBL" id="MBK6004703.1"/>
    </source>
</evidence>
<reference evidence="2" key="1">
    <citation type="journal article" date="2012" name="J. Microbiol. Biotechnol.">
        <title>Ramlibacter ginsenosidimutans sp. nov., with ginsenoside-converting activity.</title>
        <authorList>
            <person name="Wang L."/>
            <person name="An D.S."/>
            <person name="Kim S.G."/>
            <person name="Jin F.X."/>
            <person name="Kim S.C."/>
            <person name="Lee S.T."/>
            <person name="Im W.T."/>
        </authorList>
    </citation>
    <scope>NUCLEOTIDE SEQUENCE</scope>
    <source>
        <strain evidence="2">KACC 17527</strain>
    </source>
</reference>
<dbReference type="InterPro" id="IPR025491">
    <property type="entry name" value="DUF4382"/>
</dbReference>
<keyword evidence="3" id="KW-1185">Reference proteome</keyword>
<gene>
    <name evidence="2" type="ORF">JJB11_01255</name>
</gene>
<feature type="domain" description="DUF4382" evidence="1">
    <location>
        <begin position="43"/>
        <end position="190"/>
    </location>
</feature>
<protein>
    <submittedName>
        <fullName evidence="2">DUF4382 domain-containing protein</fullName>
    </submittedName>
</protein>
<proteinExistence type="predicted"/>
<sequence length="424" mass="43495">MDKKLMNRGIRRWMLALTGVGAAVLLAACGGGGSSSSGPTPMGALQMSVTDAPACYDHVIVNVAKLRVHMSDDTKTGDGDPEWRDIVPANAPVQIDLVNLTNGELKDLGNASIPAGTYRQIRLVLASTGNTVTPVGGTAQPLTTPSGQESGLKIKADFSVLADQVNDVLMDFDACKSIVLTGSGKYLLKPVVRLGAKPAGAIQGFVTGTVTSSTVNGTTTTTTTGTLRSISVSAQQNGTVVRSTIPDPTGKFLLSYLPAGTYTVVVTGSGVTTSGTLDTTRGAATRVIDSVPVAASTVSLNTSTTSLVLSPSAMSTVTGTITATTKGGNDDLGDDARVSAMQTVGTRLVEVNGTRQDDDKQQYKLSLPLAAPELQLFSASGLPAPTADSANAAKYTIRAWGPGLATKETPTDLSAGPQVVNFSY</sequence>
<dbReference type="PROSITE" id="PS51257">
    <property type="entry name" value="PROKAR_LIPOPROTEIN"/>
    <property type="match status" value="1"/>
</dbReference>
<dbReference type="EMBL" id="JAEPWM010000001">
    <property type="protein sequence ID" value="MBK6004703.1"/>
    <property type="molecule type" value="Genomic_DNA"/>
</dbReference>
<name>A0A934TNQ6_9BURK</name>
<accession>A0A934TNQ6</accession>
<organism evidence="2 3">
    <name type="scientific">Ramlibacter ginsenosidimutans</name>
    <dbReference type="NCBI Taxonomy" id="502333"/>
    <lineage>
        <taxon>Bacteria</taxon>
        <taxon>Pseudomonadati</taxon>
        <taxon>Pseudomonadota</taxon>
        <taxon>Betaproteobacteria</taxon>
        <taxon>Burkholderiales</taxon>
        <taxon>Comamonadaceae</taxon>
        <taxon>Ramlibacter</taxon>
    </lineage>
</organism>
<dbReference type="SUPFAM" id="SSF49478">
    <property type="entry name" value="Cna protein B-type domain"/>
    <property type="match status" value="1"/>
</dbReference>